<organism evidence="2 3">
    <name type="scientific">Puccinia coronata f. sp. avenae</name>
    <dbReference type="NCBI Taxonomy" id="200324"/>
    <lineage>
        <taxon>Eukaryota</taxon>
        <taxon>Fungi</taxon>
        <taxon>Dikarya</taxon>
        <taxon>Basidiomycota</taxon>
        <taxon>Pucciniomycotina</taxon>
        <taxon>Pucciniomycetes</taxon>
        <taxon>Pucciniales</taxon>
        <taxon>Pucciniaceae</taxon>
        <taxon>Puccinia</taxon>
    </lineage>
</organism>
<dbReference type="EMBL" id="PGCI01000001">
    <property type="protein sequence ID" value="PLW52253.1"/>
    <property type="molecule type" value="Genomic_DNA"/>
</dbReference>
<accession>A0A2N5VQG5</accession>
<name>A0A2N5VQG5_9BASI</name>
<feature type="compositionally biased region" description="Polar residues" evidence="1">
    <location>
        <begin position="70"/>
        <end position="98"/>
    </location>
</feature>
<protein>
    <submittedName>
        <fullName evidence="2">Uncharacterized protein</fullName>
    </submittedName>
</protein>
<feature type="region of interest" description="Disordered" evidence="1">
    <location>
        <begin position="44"/>
        <end position="98"/>
    </location>
</feature>
<dbReference type="Proteomes" id="UP000235392">
    <property type="component" value="Unassembled WGS sequence"/>
</dbReference>
<evidence type="ECO:0000256" key="1">
    <source>
        <dbReference type="SAM" id="MobiDB-lite"/>
    </source>
</evidence>
<proteinExistence type="predicted"/>
<evidence type="ECO:0000313" key="3">
    <source>
        <dbReference type="Proteomes" id="UP000235392"/>
    </source>
</evidence>
<evidence type="ECO:0000313" key="2">
    <source>
        <dbReference type="EMBL" id="PLW52253.1"/>
    </source>
</evidence>
<comment type="caution">
    <text evidence="2">The sequence shown here is derived from an EMBL/GenBank/DDBJ whole genome shotgun (WGS) entry which is preliminary data.</text>
</comment>
<reference evidence="2 3" key="1">
    <citation type="submission" date="2017-11" db="EMBL/GenBank/DDBJ databases">
        <title>De novo assembly and phasing of dikaryotic genomes from two isolates of Puccinia coronata f. sp. avenae, the causal agent of oat crown rust.</title>
        <authorList>
            <person name="Miller M.E."/>
            <person name="Zhang Y."/>
            <person name="Omidvar V."/>
            <person name="Sperschneider J."/>
            <person name="Schwessinger B."/>
            <person name="Raley C."/>
            <person name="Palmer J.M."/>
            <person name="Garnica D."/>
            <person name="Upadhyaya N."/>
            <person name="Rathjen J."/>
            <person name="Taylor J.M."/>
            <person name="Park R.F."/>
            <person name="Dodds P.N."/>
            <person name="Hirsch C.D."/>
            <person name="Kianian S.F."/>
            <person name="Figueroa M."/>
        </authorList>
    </citation>
    <scope>NUCLEOTIDE SEQUENCE [LARGE SCALE GENOMIC DNA]</scope>
    <source>
        <strain evidence="2">12SD80</strain>
    </source>
</reference>
<sequence>MSNFFEQNPFGPNQNQVVMDLQNNLAQKNQMISQFLQRVEAMELASKKPSTKKDASKATPPTKKSPKTPLNQCERSATPATPASGSKKNPLQMVTSEQPEGFESTKEAFYLHIKILWGLIESGTIPSLPKPNQSVEFNQQFSCAKKIKHVINSRGSPHLVAFNQIENLREAKSTRKKLAKNFYHMLDMLIQYIHTLLARIGICKWAPDLEAQPNSLYNKAC</sequence>
<gene>
    <name evidence="2" type="ORF">PCASD_00220</name>
</gene>
<dbReference type="AlphaFoldDB" id="A0A2N5VQG5"/>